<dbReference type="PANTHER" id="PTHR43105:SF9">
    <property type="entry name" value="NADPH-FE(3+) OXIDOREDUCTASE SUBUNIT ALPHA"/>
    <property type="match status" value="1"/>
</dbReference>
<evidence type="ECO:0000313" key="13">
    <source>
        <dbReference type="Proteomes" id="UP000664288"/>
    </source>
</evidence>
<evidence type="ECO:0000256" key="1">
    <source>
        <dbReference type="ARBA" id="ARBA00001942"/>
    </source>
</evidence>
<dbReference type="RefSeq" id="WP_207352181.1">
    <property type="nucleotide sequence ID" value="NZ_JAFMPY010000022.1"/>
</dbReference>
<comment type="similarity">
    <text evidence="3">Belongs to the prokaryotic molybdopterin-containing oxidoreductase family. NasA/NapA/NarB subfamily.</text>
</comment>
<dbReference type="InterPro" id="IPR050123">
    <property type="entry name" value="Prok_molybdopt-oxidoreductase"/>
</dbReference>
<dbReference type="Gene3D" id="3.40.50.740">
    <property type="match status" value="1"/>
</dbReference>
<dbReference type="Gene3D" id="2.20.25.90">
    <property type="entry name" value="ADC-like domains"/>
    <property type="match status" value="1"/>
</dbReference>
<evidence type="ECO:0000313" key="12">
    <source>
        <dbReference type="EMBL" id="MBO0905548.1"/>
    </source>
</evidence>
<dbReference type="Gene3D" id="1.10.10.1100">
    <property type="entry name" value="BFD-like [2Fe-2S]-binding domain"/>
    <property type="match status" value="1"/>
</dbReference>
<keyword evidence="9" id="KW-0411">Iron-sulfur</keyword>
<dbReference type="InterPro" id="IPR041957">
    <property type="entry name" value="CT_Nitrate-R-NapA-like"/>
</dbReference>
<dbReference type="Gene3D" id="3.40.228.10">
    <property type="entry name" value="Dimethylsulfoxide Reductase, domain 2"/>
    <property type="match status" value="1"/>
</dbReference>
<comment type="cofactor">
    <cofactor evidence="2">
        <name>[4Fe-4S] cluster</name>
        <dbReference type="ChEBI" id="CHEBI:49883"/>
    </cofactor>
</comment>
<dbReference type="Pfam" id="PF01568">
    <property type="entry name" value="Molydop_binding"/>
    <property type="match status" value="1"/>
</dbReference>
<dbReference type="InterPro" id="IPR009010">
    <property type="entry name" value="Asp_de-COase-like_dom_sf"/>
</dbReference>
<dbReference type="PROSITE" id="PS51669">
    <property type="entry name" value="4FE4S_MOW_BIS_MGD"/>
    <property type="match status" value="1"/>
</dbReference>
<dbReference type="Gene3D" id="2.40.40.20">
    <property type="match status" value="1"/>
</dbReference>
<gene>
    <name evidence="12" type="ORF">J1C47_18030</name>
</gene>
<keyword evidence="7" id="KW-0560">Oxidoreductase</keyword>
<dbReference type="Pfam" id="PF04879">
    <property type="entry name" value="Molybdop_Fe4S4"/>
    <property type="match status" value="1"/>
</dbReference>
<proteinExistence type="inferred from homology"/>
<evidence type="ECO:0000256" key="8">
    <source>
        <dbReference type="ARBA" id="ARBA00023004"/>
    </source>
</evidence>
<dbReference type="SUPFAM" id="SSF53706">
    <property type="entry name" value="Formate dehydrogenase/DMSO reductase, domains 1-3"/>
    <property type="match status" value="1"/>
</dbReference>
<evidence type="ECO:0000259" key="11">
    <source>
        <dbReference type="PROSITE" id="PS51669"/>
    </source>
</evidence>
<name>A0ABS3J798_9HYPH</name>
<evidence type="ECO:0000256" key="3">
    <source>
        <dbReference type="ARBA" id="ARBA00008747"/>
    </source>
</evidence>
<feature type="domain" description="4Fe-4S Mo/W bis-MGD-type" evidence="11">
    <location>
        <begin position="7"/>
        <end position="63"/>
    </location>
</feature>
<dbReference type="Proteomes" id="UP000664288">
    <property type="component" value="Unassembled WGS sequence"/>
</dbReference>
<keyword evidence="13" id="KW-1185">Reference proteome</keyword>
<accession>A0ABS3J798</accession>
<dbReference type="InterPro" id="IPR027467">
    <property type="entry name" value="MopterinOxRdtase_cofactor_BS"/>
</dbReference>
<comment type="caution">
    <text evidence="12">The sequence shown here is derived from an EMBL/GenBank/DDBJ whole genome shotgun (WGS) entry which is preliminary data.</text>
</comment>
<keyword evidence="4" id="KW-0004">4Fe-4S</keyword>
<comment type="cofactor">
    <cofactor evidence="1">
        <name>Mo-bis(molybdopterin guanine dinucleotide)</name>
        <dbReference type="ChEBI" id="CHEBI:60539"/>
    </cofactor>
</comment>
<dbReference type="InterPro" id="IPR006963">
    <property type="entry name" value="Mopterin_OxRdtase_4Fe-4S_dom"/>
</dbReference>
<evidence type="ECO:0000256" key="6">
    <source>
        <dbReference type="ARBA" id="ARBA00022723"/>
    </source>
</evidence>
<dbReference type="InterPro" id="IPR006657">
    <property type="entry name" value="MoPterin_dinucl-bd_dom"/>
</dbReference>
<protein>
    <submittedName>
        <fullName evidence="12">Molybdopterin-dependent oxidoreductase</fullName>
    </submittedName>
</protein>
<dbReference type="SUPFAM" id="SSF50692">
    <property type="entry name" value="ADC-like"/>
    <property type="match status" value="1"/>
</dbReference>
<dbReference type="SMART" id="SM00926">
    <property type="entry name" value="Molybdop_Fe4S4"/>
    <property type="match status" value="1"/>
</dbReference>
<organism evidence="12 13">
    <name type="scientific">Jiella sonneratiae</name>
    <dbReference type="NCBI Taxonomy" id="2816856"/>
    <lineage>
        <taxon>Bacteria</taxon>
        <taxon>Pseudomonadati</taxon>
        <taxon>Pseudomonadota</taxon>
        <taxon>Alphaproteobacteria</taxon>
        <taxon>Hyphomicrobiales</taxon>
        <taxon>Aurantimonadaceae</taxon>
        <taxon>Jiella</taxon>
    </lineage>
</organism>
<dbReference type="InterPro" id="IPR006656">
    <property type="entry name" value="Mopterin_OxRdtase"/>
</dbReference>
<reference evidence="12 13" key="1">
    <citation type="submission" date="2021-03" db="EMBL/GenBank/DDBJ databases">
        <title>Whole genome sequence of Jiella sp. MQZ13P-4.</title>
        <authorList>
            <person name="Tuo L."/>
        </authorList>
    </citation>
    <scope>NUCLEOTIDE SEQUENCE [LARGE SCALE GENOMIC DNA]</scope>
    <source>
        <strain evidence="12 13">MQZ13P-4</strain>
    </source>
</reference>
<dbReference type="CDD" id="cd02791">
    <property type="entry name" value="MopB_CT_Nitrate-R-NapA-like"/>
    <property type="match status" value="1"/>
</dbReference>
<keyword evidence="8" id="KW-0408">Iron</keyword>
<evidence type="ECO:0000256" key="10">
    <source>
        <dbReference type="ARBA" id="ARBA00023063"/>
    </source>
</evidence>
<keyword evidence="5" id="KW-0500">Molybdenum</keyword>
<dbReference type="PANTHER" id="PTHR43105">
    <property type="entry name" value="RESPIRATORY NITRATE REDUCTASE"/>
    <property type="match status" value="1"/>
</dbReference>
<evidence type="ECO:0000256" key="9">
    <source>
        <dbReference type="ARBA" id="ARBA00023014"/>
    </source>
</evidence>
<dbReference type="Pfam" id="PF00384">
    <property type="entry name" value="Molybdopterin"/>
    <property type="match status" value="1"/>
</dbReference>
<dbReference type="InterPro" id="IPR007419">
    <property type="entry name" value="BFD-like_2Fe2S-bd_dom"/>
</dbReference>
<evidence type="ECO:0000256" key="7">
    <source>
        <dbReference type="ARBA" id="ARBA00023002"/>
    </source>
</evidence>
<keyword evidence="10" id="KW-0534">Nitrate assimilation</keyword>
<dbReference type="CDD" id="cd02754">
    <property type="entry name" value="MopB_Nitrate-R-NapA-like"/>
    <property type="match status" value="1"/>
</dbReference>
<dbReference type="InterPro" id="IPR041854">
    <property type="entry name" value="BFD-like_2Fe2S-bd_dom_sf"/>
</dbReference>
<dbReference type="Pfam" id="PF04324">
    <property type="entry name" value="Fer2_BFD"/>
    <property type="match status" value="1"/>
</dbReference>
<dbReference type="PROSITE" id="PS00551">
    <property type="entry name" value="MOLYBDOPTERIN_PROK_1"/>
    <property type="match status" value="1"/>
</dbReference>
<keyword evidence="6" id="KW-0479">Metal-binding</keyword>
<evidence type="ECO:0000256" key="4">
    <source>
        <dbReference type="ARBA" id="ARBA00022485"/>
    </source>
</evidence>
<evidence type="ECO:0000256" key="2">
    <source>
        <dbReference type="ARBA" id="ARBA00001966"/>
    </source>
</evidence>
<sequence length="906" mass="95882">MDAAPTATTVRTTCAYCGVGCGVLATPREDGSVAIAGDPEHPANFGRLCSKGSALGETLQLEGRLLHPAHNGARTDWDTALDLVARRFSETIAAHGPDSVAFYVSGQLLTEDYYVANKLMKGFIGSANIDTNSRLCMASSVAGHRRAFGSDTVPGTYEDLECADLVVIVGSNLAWCHPVIHQRLVAAKARRPDMRVVVIDPRRTMTADFADLHLPIAGDGDVALFAGLLRHLDAVGAVDERYVAAHTGGLVDALGAAEALDVARVAADTGLDPAAIRRFYELFAATDRTVTVYSQGVNQSTSGTDKVNAIVNCHLATGRIGRPGAGPFSVTGQPNAMGGREVGGMANMLAAHLSIEDAAHRELVRRFWKAPAVAARPGLKAVEMFRAVADGRIRAIWIAGTNPVVSMPDADAVAKALSACPFVVVSDVVARTDTLKYAQVALPAAAWGEKDGTVTNSERRISRQRSFLPLPGEAKPDWWMVCEVARRMGFGAAFAYAGPGEIFDEHARLSGFENAGTRDFDIAGLAGLGEAGYDGLAPTQWPQPAGPGRPGPRPDTRFFAAGGFFHADRRARFVPTPVAARPKTRPAPDACSESGAAERQGRLVLNTGRVRDHWHTMTRTGLSARLSAHIAEPFLEIHPGDAARLSLAEADLARVASPYGDALLRVLVSDRQRPGTVFAPMHWTGETAAKGRIDAVVAPRTDPVSGQPGLKATDVEVTRFPAAWYGFAVTAHRPETAGLDYFALARADGGWRMEMAGRAELDAPARLLERLAGVPAEGVLAYHDGSGGSHRFAAFEGDRLVAALYLSRTPVAVSRVWAAGHLAQAHAGRERFRLLAGRGGADRPDPGAIVCSCFAVGVNEIAAAVVSGRATSVEEIGRLLRAGSNCGSCRGEIREIVTRVALKDTA</sequence>
<evidence type="ECO:0000256" key="5">
    <source>
        <dbReference type="ARBA" id="ARBA00022505"/>
    </source>
</evidence>
<dbReference type="EMBL" id="JAFMPY010000022">
    <property type="protein sequence ID" value="MBO0905548.1"/>
    <property type="molecule type" value="Genomic_DNA"/>
</dbReference>